<feature type="transmembrane region" description="Helical" evidence="8">
    <location>
        <begin position="119"/>
        <end position="140"/>
    </location>
</feature>
<dbReference type="InterPro" id="IPR050524">
    <property type="entry name" value="APC_YAT"/>
</dbReference>
<organism evidence="10 11">
    <name type="scientific">Aspergillus cavernicola</name>
    <dbReference type="NCBI Taxonomy" id="176166"/>
    <lineage>
        <taxon>Eukaryota</taxon>
        <taxon>Fungi</taxon>
        <taxon>Dikarya</taxon>
        <taxon>Ascomycota</taxon>
        <taxon>Pezizomycotina</taxon>
        <taxon>Eurotiomycetes</taxon>
        <taxon>Eurotiomycetidae</taxon>
        <taxon>Eurotiales</taxon>
        <taxon>Aspergillaceae</taxon>
        <taxon>Aspergillus</taxon>
        <taxon>Aspergillus subgen. Nidulantes</taxon>
    </lineage>
</organism>
<evidence type="ECO:0000256" key="1">
    <source>
        <dbReference type="ARBA" id="ARBA00004141"/>
    </source>
</evidence>
<keyword evidence="6 8" id="KW-0472">Membrane</keyword>
<name>A0ABR4I8N8_9EURO</name>
<evidence type="ECO:0000256" key="3">
    <source>
        <dbReference type="ARBA" id="ARBA00022692"/>
    </source>
</evidence>
<feature type="transmembrane region" description="Helical" evidence="8">
    <location>
        <begin position="373"/>
        <end position="393"/>
    </location>
</feature>
<evidence type="ECO:0000256" key="5">
    <source>
        <dbReference type="ARBA" id="ARBA00022989"/>
    </source>
</evidence>
<protein>
    <submittedName>
        <fullName evidence="10">Amino acid permease/ SLC12A domain-containing protein</fullName>
    </submittedName>
</protein>
<feature type="domain" description="Amino acid permease/ SLC12A" evidence="9">
    <location>
        <begin position="41"/>
        <end position="510"/>
    </location>
</feature>
<evidence type="ECO:0000256" key="4">
    <source>
        <dbReference type="ARBA" id="ARBA00022970"/>
    </source>
</evidence>
<dbReference type="PIRSF" id="PIRSF006060">
    <property type="entry name" value="AA_transporter"/>
    <property type="match status" value="1"/>
</dbReference>
<feature type="transmembrane region" description="Helical" evidence="8">
    <location>
        <begin position="71"/>
        <end position="89"/>
    </location>
</feature>
<dbReference type="PROSITE" id="PS00218">
    <property type="entry name" value="AMINO_ACID_PERMEASE_1"/>
    <property type="match status" value="1"/>
</dbReference>
<keyword evidence="4" id="KW-0029">Amino-acid transport</keyword>
<sequence length="558" mass="61708">MSQRESTNRSPELHATSNHESAQSQQFKELNPDAGLEPYQVTLITIGGTINTGLLIAFGNALSRSGPASTLISYTFVGAIVFLVLSALGEVASFSPEPTTVHTYANRFCGPSLGFTLGWIYWLKYMILIINQLTAGVVIISFWKNVGVGDKAAYISVFLVVIIGMNYWSSQFLGRYEVVLSSFKVLVVLGLMILSLVLACGGGPDHERKGFRYWKMPEAFAIADHGSALGVFRAIFRTFPSTTLSYLGTELIGMAVLHTREPRKAAARAVRQTFYRILAFNLVVVTLLGMAIPADEYILALPTYTSKRSASAFVVAVQMAHIPVLPDILNACILVFVISAASRSLCMATRIVHELSLEKHAPVILCRTDRRGLPLYALGLSATPALLGYLNLLKISGRLWSYLVNLVTMFSILTWVSILIIHISFVRACKTHHIPPDEIPFKAPFGILGSWIALVLCTSIPVMRAIELSDRNFYVKGLDVGAFVTSYLGIPLYLILVLGYKMEIRRRSRREPIKVESLPTRQSVQSLRDTEADGAGLYEVSTREKALWKRRSIPLWLL</sequence>
<feature type="transmembrane region" description="Helical" evidence="8">
    <location>
        <begin position="445"/>
        <end position="466"/>
    </location>
</feature>
<comment type="caution">
    <text evidence="10">The sequence shown here is derived from an EMBL/GenBank/DDBJ whole genome shotgun (WGS) entry which is preliminary data.</text>
</comment>
<comment type="subcellular location">
    <subcellularLocation>
        <location evidence="1">Membrane</location>
        <topology evidence="1">Multi-pass membrane protein</topology>
    </subcellularLocation>
</comment>
<keyword evidence="2" id="KW-0813">Transport</keyword>
<feature type="transmembrane region" description="Helical" evidence="8">
    <location>
        <begin position="328"/>
        <end position="352"/>
    </location>
</feature>
<dbReference type="PANTHER" id="PTHR43341:SF45">
    <property type="entry name" value="AMINO ACID TRANSPORTER (EUROFUNG)"/>
    <property type="match status" value="1"/>
</dbReference>
<keyword evidence="11" id="KW-1185">Reference proteome</keyword>
<dbReference type="Gene3D" id="1.20.1740.10">
    <property type="entry name" value="Amino acid/polyamine transporter I"/>
    <property type="match status" value="1"/>
</dbReference>
<feature type="transmembrane region" description="Helical" evidence="8">
    <location>
        <begin position="181"/>
        <end position="202"/>
    </location>
</feature>
<evidence type="ECO:0000259" key="9">
    <source>
        <dbReference type="Pfam" id="PF00324"/>
    </source>
</evidence>
<evidence type="ECO:0000313" key="10">
    <source>
        <dbReference type="EMBL" id="KAL2824021.1"/>
    </source>
</evidence>
<evidence type="ECO:0000256" key="6">
    <source>
        <dbReference type="ARBA" id="ARBA00023136"/>
    </source>
</evidence>
<dbReference type="Pfam" id="PF00324">
    <property type="entry name" value="AA_permease"/>
    <property type="match status" value="1"/>
</dbReference>
<feature type="transmembrane region" description="Helical" evidence="8">
    <location>
        <begin position="399"/>
        <end position="425"/>
    </location>
</feature>
<dbReference type="EMBL" id="JBFXLS010000047">
    <property type="protein sequence ID" value="KAL2824021.1"/>
    <property type="molecule type" value="Genomic_DNA"/>
</dbReference>
<dbReference type="PANTHER" id="PTHR43341">
    <property type="entry name" value="AMINO ACID PERMEASE"/>
    <property type="match status" value="1"/>
</dbReference>
<evidence type="ECO:0000256" key="7">
    <source>
        <dbReference type="SAM" id="MobiDB-lite"/>
    </source>
</evidence>
<dbReference type="InterPro" id="IPR004840">
    <property type="entry name" value="Amino_acid_permease_CS"/>
</dbReference>
<proteinExistence type="predicted"/>
<evidence type="ECO:0000256" key="8">
    <source>
        <dbReference type="SAM" id="Phobius"/>
    </source>
</evidence>
<reference evidence="10 11" key="1">
    <citation type="submission" date="2024-07" db="EMBL/GenBank/DDBJ databases">
        <title>Section-level genome sequencing and comparative genomics of Aspergillus sections Usti and Cavernicolus.</title>
        <authorList>
            <consortium name="Lawrence Berkeley National Laboratory"/>
            <person name="Nybo J.L."/>
            <person name="Vesth T.C."/>
            <person name="Theobald S."/>
            <person name="Frisvad J.C."/>
            <person name="Larsen T.O."/>
            <person name="Kjaerboelling I."/>
            <person name="Rothschild-Mancinelli K."/>
            <person name="Lyhne E.K."/>
            <person name="Kogle M.E."/>
            <person name="Barry K."/>
            <person name="Clum A."/>
            <person name="Na H."/>
            <person name="Ledsgaard L."/>
            <person name="Lin J."/>
            <person name="Lipzen A."/>
            <person name="Kuo A."/>
            <person name="Riley R."/>
            <person name="Mondo S."/>
            <person name="LaButti K."/>
            <person name="Haridas S."/>
            <person name="Pangalinan J."/>
            <person name="Salamov A.A."/>
            <person name="Simmons B.A."/>
            <person name="Magnuson J.K."/>
            <person name="Chen J."/>
            <person name="Drula E."/>
            <person name="Henrissat B."/>
            <person name="Wiebenga A."/>
            <person name="Lubbers R.J."/>
            <person name="Gomes A.C."/>
            <person name="Makela M.R."/>
            <person name="Stajich J."/>
            <person name="Grigoriev I.V."/>
            <person name="Mortensen U.H."/>
            <person name="De vries R.P."/>
            <person name="Baker S.E."/>
            <person name="Andersen M.R."/>
        </authorList>
    </citation>
    <scope>NUCLEOTIDE SEQUENCE [LARGE SCALE GENOMIC DNA]</scope>
    <source>
        <strain evidence="10 11">CBS 600.67</strain>
    </source>
</reference>
<feature type="transmembrane region" description="Helical" evidence="8">
    <location>
        <begin position="478"/>
        <end position="500"/>
    </location>
</feature>
<keyword evidence="5 8" id="KW-1133">Transmembrane helix</keyword>
<accession>A0ABR4I8N8</accession>
<feature type="transmembrane region" description="Helical" evidence="8">
    <location>
        <begin position="273"/>
        <end position="292"/>
    </location>
</feature>
<dbReference type="Proteomes" id="UP001610335">
    <property type="component" value="Unassembled WGS sequence"/>
</dbReference>
<feature type="region of interest" description="Disordered" evidence="7">
    <location>
        <begin position="1"/>
        <end position="27"/>
    </location>
</feature>
<evidence type="ECO:0000313" key="11">
    <source>
        <dbReference type="Proteomes" id="UP001610335"/>
    </source>
</evidence>
<dbReference type="InterPro" id="IPR004841">
    <property type="entry name" value="AA-permease/SLC12A_dom"/>
</dbReference>
<keyword evidence="3 8" id="KW-0812">Transmembrane</keyword>
<feature type="transmembrane region" description="Helical" evidence="8">
    <location>
        <begin position="152"/>
        <end position="169"/>
    </location>
</feature>
<feature type="transmembrane region" description="Helical" evidence="8">
    <location>
        <begin position="39"/>
        <end position="59"/>
    </location>
</feature>
<evidence type="ECO:0000256" key="2">
    <source>
        <dbReference type="ARBA" id="ARBA00022448"/>
    </source>
</evidence>
<gene>
    <name evidence="10" type="ORF">BDW59DRAFT_89961</name>
</gene>